<dbReference type="AlphaFoldDB" id="E4RS65"/>
<feature type="transmembrane region" description="Helical" evidence="1">
    <location>
        <begin position="16"/>
        <end position="37"/>
    </location>
</feature>
<accession>E4RS65</accession>
<name>E4RS65_LEAB4</name>
<gene>
    <name evidence="2" type="ordered locus">Lbys_0986</name>
</gene>
<dbReference type="STRING" id="649349.Lbys_0986"/>
<keyword evidence="1" id="KW-0472">Membrane</keyword>
<keyword evidence="1" id="KW-0812">Transmembrane</keyword>
<sequence length="763" mass="87176">MQILRYILVNSSRMKYIILTIGLGIGGIFTTLKKWGFQWENNFEQSIIQDKQEVILGFWEVPERLLVARKFKNGYFLIQRDPAGTYMVPRGKNLVKDSRTVIQNKSFDQSLILSQNSDLGGLFPPDNFPKEEMPSLGYQLNEEGEWVKASVQKVAQTVQQGLFNYPLPKGNNTTDWSAFPDLKVPQGITHVGGYGFPLYKDERLQNGKINLLSKGFTNLVNLNALPRATWEGKNSYYFNQLYYLLIIAARDMVKEGKNGGKYGKVKAIADLPNDQTNIPYDGLTVEGARELGKHVFKVTCCGNSIDDARYNIPQNEAVIMLDEESMTQKNWSGGGHYDFLGYINEGMIAEAGPGLRIFWYAQPVQQWFNAQVARGANNLSDREVEAAFNVRNLLMTSPGWKNSTWYVDASGAYSKVPFLSKTDIYQKSNGKFVTDASGKRKYRNDDFQIKVYNRTFSVLGTPHDNIKYALQNTKTGEQLFGRQYVDLAKDGSATIKREYSRRGFDWHQNGLARPYPKYWEPETKMWVEGIYRRADGIMLDLLMLGYLEKGKWDISKANSRFKLYGEHRPQTEPWTFGGNSVDVREVGESQIFYDTFMLLLSGGQAISSWDDGFYRKELPAKGQKLYDKDDYWGRYHSKLAAVQAVLKPLEGSRSTDWTYVHFYYPFVGQKNSEVISSGIYYNGKLQVFFLNPTLENGEKQVLTLKAGTKTYTITLDGHELEYKIFDVPKGLTPQDFKLSYTTIYGRNVKVNGRVSNKISEHYE</sequence>
<protein>
    <submittedName>
        <fullName evidence="2">Uncharacterized protein</fullName>
    </submittedName>
</protein>
<dbReference type="EMBL" id="CP002305">
    <property type="protein sequence ID" value="ADQ16717.1"/>
    <property type="molecule type" value="Genomic_DNA"/>
</dbReference>
<reference evidence="2 3" key="2">
    <citation type="journal article" date="2011" name="Stand. Genomic Sci.">
        <title>Complete genome sequence of Leadbetterella byssophila type strain (4M15).</title>
        <authorList>
            <person name="Abt B."/>
            <person name="Teshima H."/>
            <person name="Lucas S."/>
            <person name="Lapidus A."/>
            <person name="Del Rio T.G."/>
            <person name="Nolan M."/>
            <person name="Tice H."/>
            <person name="Cheng J.F."/>
            <person name="Pitluck S."/>
            <person name="Liolios K."/>
            <person name="Pagani I."/>
            <person name="Ivanova N."/>
            <person name="Mavromatis K."/>
            <person name="Pati A."/>
            <person name="Tapia R."/>
            <person name="Han C."/>
            <person name="Goodwin L."/>
            <person name="Chen A."/>
            <person name="Palaniappan K."/>
            <person name="Land M."/>
            <person name="Hauser L."/>
            <person name="Chang Y.J."/>
            <person name="Jeffries C.D."/>
            <person name="Rohde M."/>
            <person name="Goker M."/>
            <person name="Tindall B.J."/>
            <person name="Detter J.C."/>
            <person name="Woyke T."/>
            <person name="Bristow J."/>
            <person name="Eisen J.A."/>
            <person name="Markowitz V."/>
            <person name="Hugenholtz P."/>
            <person name="Klenk H.P."/>
            <person name="Kyrpides N.C."/>
        </authorList>
    </citation>
    <scope>NUCLEOTIDE SEQUENCE [LARGE SCALE GENOMIC DNA]</scope>
    <source>
        <strain evidence="3">DSM 17132 / JCM 16389 / KACC 11308 / NBRC 106382 / 4M15</strain>
    </source>
</reference>
<keyword evidence="3" id="KW-1185">Reference proteome</keyword>
<dbReference type="KEGG" id="lby:Lbys_0986"/>
<evidence type="ECO:0000256" key="1">
    <source>
        <dbReference type="SAM" id="Phobius"/>
    </source>
</evidence>
<evidence type="ECO:0000313" key="3">
    <source>
        <dbReference type="Proteomes" id="UP000007435"/>
    </source>
</evidence>
<reference key="1">
    <citation type="submission" date="2010-11" db="EMBL/GenBank/DDBJ databases">
        <title>The complete genome of Leadbetterella byssophila DSM 17132.</title>
        <authorList>
            <consortium name="US DOE Joint Genome Institute (JGI-PGF)"/>
            <person name="Lucas S."/>
            <person name="Copeland A."/>
            <person name="Lapidus A."/>
            <person name="Glavina del Rio T."/>
            <person name="Dalin E."/>
            <person name="Tice H."/>
            <person name="Bruce D."/>
            <person name="Goodwin L."/>
            <person name="Pitluck S."/>
            <person name="Kyrpides N."/>
            <person name="Mavromatis K."/>
            <person name="Ivanova N."/>
            <person name="Teshima H."/>
            <person name="Brettin T."/>
            <person name="Detter J.C."/>
            <person name="Han C."/>
            <person name="Tapia R."/>
            <person name="Land M."/>
            <person name="Hauser L."/>
            <person name="Markowitz V."/>
            <person name="Cheng J.-F."/>
            <person name="Hugenholtz P."/>
            <person name="Woyke T."/>
            <person name="Wu D."/>
            <person name="Tindall B."/>
            <person name="Pomrenke H.G."/>
            <person name="Brambilla E."/>
            <person name="Klenk H.-P."/>
            <person name="Eisen J.A."/>
        </authorList>
    </citation>
    <scope>NUCLEOTIDE SEQUENCE [LARGE SCALE GENOMIC DNA]</scope>
    <source>
        <strain>DSM 17132</strain>
    </source>
</reference>
<dbReference type="HOGENOM" id="CLU_365537_0_0_10"/>
<proteinExistence type="predicted"/>
<keyword evidence="1" id="KW-1133">Transmembrane helix</keyword>
<dbReference type="Proteomes" id="UP000007435">
    <property type="component" value="Chromosome"/>
</dbReference>
<evidence type="ECO:0000313" key="2">
    <source>
        <dbReference type="EMBL" id="ADQ16717.1"/>
    </source>
</evidence>
<organism evidence="2 3">
    <name type="scientific">Leadbetterella byssophila (strain DSM 17132 / JCM 16389 / KACC 11308 / NBRC 106382 / 4M15)</name>
    <dbReference type="NCBI Taxonomy" id="649349"/>
    <lineage>
        <taxon>Bacteria</taxon>
        <taxon>Pseudomonadati</taxon>
        <taxon>Bacteroidota</taxon>
        <taxon>Cytophagia</taxon>
        <taxon>Cytophagales</taxon>
        <taxon>Leadbetterellaceae</taxon>
        <taxon>Leadbetterella</taxon>
    </lineage>
</organism>